<feature type="region of interest" description="Disordered" evidence="1">
    <location>
        <begin position="172"/>
        <end position="199"/>
    </location>
</feature>
<evidence type="ECO:0000313" key="3">
    <source>
        <dbReference type="Proteomes" id="UP001341281"/>
    </source>
</evidence>
<reference evidence="2 3" key="1">
    <citation type="submission" date="2024-02" db="EMBL/GenBank/DDBJ databases">
        <title>High-quality chromosome-scale genome assembly of Pensacola bahiagrass (Paspalum notatum Flugge var. saurae).</title>
        <authorList>
            <person name="Vega J.M."/>
            <person name="Podio M."/>
            <person name="Orjuela J."/>
            <person name="Siena L.A."/>
            <person name="Pessino S.C."/>
            <person name="Combes M.C."/>
            <person name="Mariac C."/>
            <person name="Albertini E."/>
            <person name="Pupilli F."/>
            <person name="Ortiz J.P.A."/>
            <person name="Leblanc O."/>
        </authorList>
    </citation>
    <scope>NUCLEOTIDE SEQUENCE [LARGE SCALE GENOMIC DNA]</scope>
    <source>
        <strain evidence="2">R1</strain>
        <tissue evidence="2">Leaf</tissue>
    </source>
</reference>
<dbReference type="EMBL" id="CP144751">
    <property type="protein sequence ID" value="WVZ85173.1"/>
    <property type="molecule type" value="Genomic_DNA"/>
</dbReference>
<protein>
    <submittedName>
        <fullName evidence="2">Uncharacterized protein</fullName>
    </submittedName>
</protein>
<name>A0AAQ3U4E5_PASNO</name>
<dbReference type="Proteomes" id="UP001341281">
    <property type="component" value="Chromosome 07"/>
</dbReference>
<gene>
    <name evidence="2" type="ORF">U9M48_032123</name>
</gene>
<evidence type="ECO:0000313" key="2">
    <source>
        <dbReference type="EMBL" id="WVZ85173.1"/>
    </source>
</evidence>
<keyword evidence="3" id="KW-1185">Reference proteome</keyword>
<evidence type="ECO:0000256" key="1">
    <source>
        <dbReference type="SAM" id="MobiDB-lite"/>
    </source>
</evidence>
<organism evidence="2 3">
    <name type="scientific">Paspalum notatum var. saurae</name>
    <dbReference type="NCBI Taxonomy" id="547442"/>
    <lineage>
        <taxon>Eukaryota</taxon>
        <taxon>Viridiplantae</taxon>
        <taxon>Streptophyta</taxon>
        <taxon>Embryophyta</taxon>
        <taxon>Tracheophyta</taxon>
        <taxon>Spermatophyta</taxon>
        <taxon>Magnoliopsida</taxon>
        <taxon>Liliopsida</taxon>
        <taxon>Poales</taxon>
        <taxon>Poaceae</taxon>
        <taxon>PACMAD clade</taxon>
        <taxon>Panicoideae</taxon>
        <taxon>Andropogonodae</taxon>
        <taxon>Paspaleae</taxon>
        <taxon>Paspalinae</taxon>
        <taxon>Paspalum</taxon>
    </lineage>
</organism>
<accession>A0AAQ3U4E5</accession>
<sequence length="414" mass="44067">MGIRPSLATSASSLFARLVCSSFSPLPALFSVLRRSLRAALVRRPAAPCTMGSGGGGACLSSRAADLWAHPLPPRAGHGVRVVVAGVGFDGQCGARRGSAASVVLVGPLARWIWGLATHPSHGLSASLPLPAPAVAAAAQPTDRPRAVPRPSGGLASQARLCNQAAGTMARRGACGRPWRPNSRDTARGPGLGGPPCPSLRLAPTTAPCASPPHRVPPPSAAPPRCPRFHPCGRAPAPQRLASPPRARSSLPPKASCCYVRLSGGLAWWGERSPGRHGWVGWRRQRMTRLSGAARPLAWDYRHRLSSGMVLVSEHEKLRTRLLCPRTEVRLSGTEQPTPVNKIMMSRYLSLGKSIGHFPLHPACLQAPWAGYELARRTISVSPTLSDPRSTNVQDAREARNLTLVYIIRTRRCG</sequence>
<proteinExistence type="predicted"/>
<dbReference type="AlphaFoldDB" id="A0AAQ3U4E5"/>